<evidence type="ECO:0000313" key="1">
    <source>
        <dbReference type="EMBL" id="ANS71029.1"/>
    </source>
</evidence>
<sequence length="132" mass="15428">MDSLLSVQYSLWCDIQTNDRSATMTTIDLNAKFACYEEQFVIVDNIYNFCIDCLHRHVNLKTVAVKMQNLHYAVERKKPRRHEDDPECSMCYKALCTYNKISECATCNDFCRLVYEQMCREGATFVHDETAV</sequence>
<reference evidence="1" key="1">
    <citation type="journal article" date="2016" name="J. Invertebr. Pathol.">
        <title>An alphabaculovirus isolated from dead Lymantria dispar larvae shows high genetic similarity to baculovirus previously isolated from Lymantria monacha - An example of adaptation to a new host.</title>
        <authorList>
            <person name="Rabalski L."/>
            <person name="Krejmer-Rabalska M."/>
            <person name="Skrzecz I."/>
            <person name="Wasag B."/>
            <person name="Szewczyk B."/>
        </authorList>
    </citation>
    <scope>NUCLEOTIDE SEQUENCE</scope>
    <source>
        <strain evidence="1">BNP</strain>
    </source>
</reference>
<accession>A0A1B1MR49</accession>
<protein>
    <submittedName>
        <fullName evidence="1">Uncharacterized protein</fullName>
    </submittedName>
</protein>
<name>A0A1B1MR49_NPVLD</name>
<dbReference type="EMBL" id="KU377538">
    <property type="protein sequence ID" value="ANS71029.1"/>
    <property type="molecule type" value="Genomic_DNA"/>
</dbReference>
<organismHost>
    <name type="scientific">Lepidoptera</name>
    <name type="common">moths &amp; butterflies</name>
    <dbReference type="NCBI Taxonomy" id="7088"/>
</organismHost>
<organism evidence="1">
    <name type="scientific">Lymantria dispar multicapsid nuclear polyhedrosis virus</name>
    <name type="common">LdMNPV</name>
    <dbReference type="NCBI Taxonomy" id="10449"/>
    <lineage>
        <taxon>Viruses</taxon>
        <taxon>Viruses incertae sedis</taxon>
        <taxon>Naldaviricetes</taxon>
        <taxon>Lefavirales</taxon>
        <taxon>Baculoviridae</taxon>
        <taxon>Alphabaculovirus</taxon>
        <taxon>Alphabaculovirus lydisparis</taxon>
    </lineage>
</organism>
<proteinExistence type="predicted"/>